<dbReference type="EMBL" id="CAJNOR010000286">
    <property type="protein sequence ID" value="CAF0867552.1"/>
    <property type="molecule type" value="Genomic_DNA"/>
</dbReference>
<accession>A0A815ES97</accession>
<keyword evidence="1" id="KW-1133">Transmembrane helix</keyword>
<evidence type="ECO:0000256" key="2">
    <source>
        <dbReference type="SAM" id="SignalP"/>
    </source>
</evidence>
<feature type="signal peptide" evidence="2">
    <location>
        <begin position="1"/>
        <end position="17"/>
    </location>
</feature>
<keyword evidence="5" id="KW-1185">Reference proteome</keyword>
<dbReference type="AlphaFoldDB" id="A0A815ES97"/>
<keyword evidence="2" id="KW-0732">Signal</keyword>
<evidence type="ECO:0000313" key="6">
    <source>
        <dbReference type="Proteomes" id="UP000663852"/>
    </source>
</evidence>
<reference evidence="4" key="1">
    <citation type="submission" date="2021-02" db="EMBL/GenBank/DDBJ databases">
        <authorList>
            <person name="Nowell W R."/>
        </authorList>
    </citation>
    <scope>NUCLEOTIDE SEQUENCE</scope>
</reference>
<organism evidence="4 6">
    <name type="scientific">Adineta ricciae</name>
    <name type="common">Rotifer</name>
    <dbReference type="NCBI Taxonomy" id="249248"/>
    <lineage>
        <taxon>Eukaryota</taxon>
        <taxon>Metazoa</taxon>
        <taxon>Spiralia</taxon>
        <taxon>Gnathifera</taxon>
        <taxon>Rotifera</taxon>
        <taxon>Eurotatoria</taxon>
        <taxon>Bdelloidea</taxon>
        <taxon>Adinetida</taxon>
        <taxon>Adinetidae</taxon>
        <taxon>Adineta</taxon>
    </lineage>
</organism>
<name>A0A815ES97_ADIRI</name>
<comment type="caution">
    <text evidence="4">The sequence shown here is derived from an EMBL/GenBank/DDBJ whole genome shotgun (WGS) entry which is preliminary data.</text>
</comment>
<dbReference type="OrthoDB" id="10016170at2759"/>
<feature type="chain" id="PRO_5035686744" evidence="2">
    <location>
        <begin position="18"/>
        <end position="207"/>
    </location>
</feature>
<dbReference type="EMBL" id="CAJNOJ010000230">
    <property type="protein sequence ID" value="CAF1315968.1"/>
    <property type="molecule type" value="Genomic_DNA"/>
</dbReference>
<gene>
    <name evidence="4" type="ORF">EDS130_LOCUS31405</name>
    <name evidence="3" type="ORF">XAT740_LOCUS6317</name>
</gene>
<feature type="transmembrane region" description="Helical" evidence="1">
    <location>
        <begin position="33"/>
        <end position="52"/>
    </location>
</feature>
<evidence type="ECO:0000313" key="5">
    <source>
        <dbReference type="Proteomes" id="UP000663828"/>
    </source>
</evidence>
<keyword evidence="1" id="KW-0812">Transmembrane</keyword>
<evidence type="ECO:0000256" key="1">
    <source>
        <dbReference type="SAM" id="Phobius"/>
    </source>
</evidence>
<keyword evidence="1" id="KW-0472">Membrane</keyword>
<dbReference type="Proteomes" id="UP000663828">
    <property type="component" value="Unassembled WGS sequence"/>
</dbReference>
<sequence length="207" mass="23393">MSFLTQVLFSISFLVSAIECQGGGGGGGGGSGAFGVFGVFFLLIFLPIYCCCIGRPRRSNAKYVHASKVENNETKVIDLHVFQSGLWECEYFQYNKQHGPHYINLSFDNVRLEVTGSGFDDIGMYTLHGFYSTQTRRIGVTKTYQLGTGDPRQNLGHNVIIQLEWNRFANQFEGKWYVRTRKYRGSGPYKLRSSQQQLTLPPAYEKV</sequence>
<evidence type="ECO:0000313" key="3">
    <source>
        <dbReference type="EMBL" id="CAF0867552.1"/>
    </source>
</evidence>
<evidence type="ECO:0000313" key="4">
    <source>
        <dbReference type="EMBL" id="CAF1315968.1"/>
    </source>
</evidence>
<dbReference type="Proteomes" id="UP000663852">
    <property type="component" value="Unassembled WGS sequence"/>
</dbReference>
<proteinExistence type="predicted"/>
<protein>
    <submittedName>
        <fullName evidence="4">Uncharacterized protein</fullName>
    </submittedName>
</protein>